<name>A0ABU0MEQ2_9PROT</name>
<reference evidence="2 3" key="1">
    <citation type="submission" date="2023-07" db="EMBL/GenBank/DDBJ databases">
        <title>Genomic Encyclopedia of Type Strains, Phase IV (KMG-IV): sequencing the most valuable type-strain genomes for metagenomic binning, comparative biology and taxonomic classification.</title>
        <authorList>
            <person name="Goeker M."/>
        </authorList>
    </citation>
    <scope>NUCLEOTIDE SEQUENCE [LARGE SCALE GENOMIC DNA]</scope>
    <source>
        <strain evidence="2 3">DSM 19922</strain>
    </source>
</reference>
<dbReference type="InterPro" id="IPR036737">
    <property type="entry name" value="OmpA-like_sf"/>
</dbReference>
<comment type="caution">
    <text evidence="2">The sequence shown here is derived from an EMBL/GenBank/DDBJ whole genome shotgun (WGS) entry which is preliminary data.</text>
</comment>
<dbReference type="Proteomes" id="UP001244552">
    <property type="component" value="Unassembled WGS sequence"/>
</dbReference>
<feature type="domain" description="OmpA-like" evidence="1">
    <location>
        <begin position="5"/>
        <end position="87"/>
    </location>
</feature>
<dbReference type="InterPro" id="IPR006665">
    <property type="entry name" value="OmpA-like"/>
</dbReference>
<dbReference type="EMBL" id="JAUSVU010000002">
    <property type="protein sequence ID" value="MDQ0531915.1"/>
    <property type="molecule type" value="Genomic_DNA"/>
</dbReference>
<dbReference type="Pfam" id="PF00691">
    <property type="entry name" value="OmpA"/>
    <property type="match status" value="1"/>
</dbReference>
<dbReference type="RefSeq" id="WP_246512775.1">
    <property type="nucleotide sequence ID" value="NZ_JAGINO010000002.1"/>
</dbReference>
<proteinExistence type="predicted"/>
<evidence type="ECO:0000259" key="1">
    <source>
        <dbReference type="Pfam" id="PF00691"/>
    </source>
</evidence>
<keyword evidence="3" id="KW-1185">Reference proteome</keyword>
<accession>A0ABU0MEQ2</accession>
<dbReference type="SUPFAM" id="SSF103088">
    <property type="entry name" value="OmpA-like"/>
    <property type="match status" value="1"/>
</dbReference>
<dbReference type="Gene3D" id="3.30.1330.60">
    <property type="entry name" value="OmpA-like domain"/>
    <property type="match status" value="1"/>
</dbReference>
<evidence type="ECO:0000313" key="3">
    <source>
        <dbReference type="Proteomes" id="UP001244552"/>
    </source>
</evidence>
<organism evidence="2 3">
    <name type="scientific">Azospirillum picis</name>
    <dbReference type="NCBI Taxonomy" id="488438"/>
    <lineage>
        <taxon>Bacteria</taxon>
        <taxon>Pseudomonadati</taxon>
        <taxon>Pseudomonadota</taxon>
        <taxon>Alphaproteobacteria</taxon>
        <taxon>Rhodospirillales</taxon>
        <taxon>Azospirillaceae</taxon>
        <taxon>Azospirillum</taxon>
    </lineage>
</organism>
<gene>
    <name evidence="2" type="ORF">QO018_000751</name>
</gene>
<evidence type="ECO:0000313" key="2">
    <source>
        <dbReference type="EMBL" id="MDQ0531915.1"/>
    </source>
</evidence>
<sequence length="101" mass="10976">MSLVFQGDATALPDAADSTIDRIVDRMRASETARLQLRSYASGTADTAREARQRSLSRALALRERLTAFGIRSARVDVRALGVDEDAAGPPDRIDAVFLNE</sequence>
<protein>
    <submittedName>
        <fullName evidence="2">Outer membrane protein OmpA-like peptidoglycan-associated protein</fullName>
    </submittedName>
</protein>